<feature type="domain" description="DUF1540" evidence="1">
    <location>
        <begin position="5"/>
        <end position="42"/>
    </location>
</feature>
<keyword evidence="3" id="KW-1185">Reference proteome</keyword>
<evidence type="ECO:0000259" key="1">
    <source>
        <dbReference type="Pfam" id="PF07561"/>
    </source>
</evidence>
<name>W0E7P2_9FIRM</name>
<feature type="domain" description="DUF1540" evidence="1">
    <location>
        <begin position="76"/>
        <end position="114"/>
    </location>
</feature>
<evidence type="ECO:0000313" key="3">
    <source>
        <dbReference type="Proteomes" id="UP000010847"/>
    </source>
</evidence>
<accession>W0E7P2</accession>
<dbReference type="eggNOG" id="ENOG5033CPP">
    <property type="taxonomic scope" value="Bacteria"/>
</dbReference>
<reference evidence="2 3" key="1">
    <citation type="submission" date="2013-12" db="EMBL/GenBank/DDBJ databases">
        <authorList>
            <consortium name="DOE Joint Genome Institute"/>
            <person name="Smidt H."/>
            <person name="Huntemann M."/>
            <person name="Han J."/>
            <person name="Chen A."/>
            <person name="Kyrpides N."/>
            <person name="Mavromatis K."/>
            <person name="Markowitz V."/>
            <person name="Palaniappan K."/>
            <person name="Ivanova N."/>
            <person name="Schaumberg A."/>
            <person name="Pati A."/>
            <person name="Liolios K."/>
            <person name="Nordberg H.P."/>
            <person name="Cantor M.N."/>
            <person name="Hua S.X."/>
            <person name="Woyke T."/>
        </authorList>
    </citation>
    <scope>NUCLEOTIDE SEQUENCE [LARGE SCALE GENOMIC DNA]</scope>
    <source>
        <strain evidence="3">DSM 15288</strain>
    </source>
</reference>
<dbReference type="STRING" id="871968.DESME_06690"/>
<proteinExistence type="predicted"/>
<organism evidence="2 3">
    <name type="scientific">Desulfitobacterium metallireducens DSM 15288</name>
    <dbReference type="NCBI Taxonomy" id="871968"/>
    <lineage>
        <taxon>Bacteria</taxon>
        <taxon>Bacillati</taxon>
        <taxon>Bacillota</taxon>
        <taxon>Clostridia</taxon>
        <taxon>Eubacteriales</taxon>
        <taxon>Desulfitobacteriaceae</taxon>
        <taxon>Desulfitobacterium</taxon>
    </lineage>
</organism>
<dbReference type="InterPro" id="IPR011437">
    <property type="entry name" value="DUF1540"/>
</dbReference>
<dbReference type="Proteomes" id="UP000010847">
    <property type="component" value="Chromosome"/>
</dbReference>
<protein>
    <recommendedName>
        <fullName evidence="1">DUF1540 domain-containing protein</fullName>
    </recommendedName>
</protein>
<dbReference type="KEGG" id="dmt:DESME_06690"/>
<evidence type="ECO:0000313" key="2">
    <source>
        <dbReference type="EMBL" id="AHF06782.1"/>
    </source>
</evidence>
<gene>
    <name evidence="2" type="ORF">DESME_06690</name>
</gene>
<dbReference type="RefSeq" id="WP_006715541.1">
    <property type="nucleotide sequence ID" value="NZ_CP007032.1"/>
</dbReference>
<dbReference type="EMBL" id="CP007032">
    <property type="protein sequence ID" value="AHF06782.1"/>
    <property type="molecule type" value="Genomic_DNA"/>
</dbReference>
<sequence>MDKLKCNAVNCLYNYNTLCSAGEIKVQGERALGSGSTFCGTFNSRSLGNYVSSIGNMNYGGAAKQMFSNTTMEPQVVCDAVNCTYNNDQICNADAIQIQNEVSTTAEQTECQTFYPR</sequence>
<dbReference type="AlphaFoldDB" id="W0E7P2"/>
<dbReference type="HOGENOM" id="CLU_159977_1_0_9"/>
<dbReference type="Pfam" id="PF07561">
    <property type="entry name" value="DUF1540"/>
    <property type="match status" value="2"/>
</dbReference>